<comment type="function">
    <text evidence="1">Histone-binding component that specifically recognizes H3 tails trimethylated on 'Lys-4' (H3K4me3), which mark transcription start sites of virtually all active genes.</text>
</comment>
<dbReference type="GO" id="GO:0042393">
    <property type="term" value="F:histone binding"/>
    <property type="evidence" value="ECO:0007669"/>
    <property type="project" value="UniProtKB-UniRule"/>
</dbReference>
<keyword evidence="1" id="KW-0804">Transcription</keyword>
<dbReference type="GO" id="GO:0003712">
    <property type="term" value="F:transcription coregulator activity"/>
    <property type="evidence" value="ECO:0000318"/>
    <property type="project" value="GO_Central"/>
</dbReference>
<proteinExistence type="inferred from homology"/>
<dbReference type="GO" id="GO:0008270">
    <property type="term" value="F:zinc ion binding"/>
    <property type="evidence" value="ECO:0007669"/>
    <property type="project" value="UniProtKB-KW"/>
</dbReference>
<evidence type="ECO:0000313" key="3">
    <source>
        <dbReference type="EMBL" id="PHT83109.1"/>
    </source>
</evidence>
<sequence>MNGFVREIQFHTVDGAFENYKGRRKGIIKALTHDVDELRRQCDECHVPSKRPGLYAYPSGRWEIRLPAHLSEALPHSRLHKLPKEETDKNAWLAQVAADSDTWLFSVTFYLCSIYGWVADWCHFMTLQLQQAKSSSRLTKVTGDIGYKPIKDLKRKQEGKKAITKQVLPVKTRSKALGIQTRAQTRKSSIKITS</sequence>
<keyword evidence="1" id="KW-0156">Chromatin regulator</keyword>
<name>A0A2G2ZM98_CAPAN</name>
<dbReference type="GO" id="GO:0006355">
    <property type="term" value="P:regulation of DNA-templated transcription"/>
    <property type="evidence" value="ECO:0007669"/>
    <property type="project" value="UniProtKB-UniRule"/>
</dbReference>
<keyword evidence="1" id="KW-0863">Zinc-finger</keyword>
<organism evidence="3 4">
    <name type="scientific">Capsicum annuum</name>
    <name type="common">Capsicum pepper</name>
    <dbReference type="NCBI Taxonomy" id="4072"/>
    <lineage>
        <taxon>Eukaryota</taxon>
        <taxon>Viridiplantae</taxon>
        <taxon>Streptophyta</taxon>
        <taxon>Embryophyta</taxon>
        <taxon>Tracheophyta</taxon>
        <taxon>Spermatophyta</taxon>
        <taxon>Magnoliopsida</taxon>
        <taxon>eudicotyledons</taxon>
        <taxon>Gunneridae</taxon>
        <taxon>Pentapetalae</taxon>
        <taxon>asterids</taxon>
        <taxon>lamiids</taxon>
        <taxon>Solanales</taxon>
        <taxon>Solanaceae</taxon>
        <taxon>Solanoideae</taxon>
        <taxon>Capsiceae</taxon>
        <taxon>Capsicum</taxon>
    </lineage>
</organism>
<evidence type="ECO:0000259" key="2">
    <source>
        <dbReference type="Pfam" id="PF12165"/>
    </source>
</evidence>
<dbReference type="Gramene" id="PHT83109">
    <property type="protein sequence ID" value="PHT83109"/>
    <property type="gene ID" value="T459_11552"/>
</dbReference>
<dbReference type="PANTHER" id="PTHR12321:SF166">
    <property type="entry name" value="PHD FINGER PROTEIN ALFIN-LIKE"/>
    <property type="match status" value="1"/>
</dbReference>
<keyword evidence="1" id="KW-0862">Zinc</keyword>
<comment type="subunit">
    <text evidence="1">Interacts with H3K4me3 and to a lesser extent with H3K4me2.</text>
</comment>
<dbReference type="STRING" id="4072.A0A2G2ZM98"/>
<dbReference type="GO" id="GO:0005634">
    <property type="term" value="C:nucleus"/>
    <property type="evidence" value="ECO:0000318"/>
    <property type="project" value="GO_Central"/>
</dbReference>
<comment type="similarity">
    <text evidence="1">Belongs to the Alfin family.</text>
</comment>
<reference evidence="3 4" key="1">
    <citation type="journal article" date="2014" name="Nat. Genet.">
        <title>Genome sequence of the hot pepper provides insights into the evolution of pungency in Capsicum species.</title>
        <authorList>
            <person name="Kim S."/>
            <person name="Park M."/>
            <person name="Yeom S.I."/>
            <person name="Kim Y.M."/>
            <person name="Lee J.M."/>
            <person name="Lee H.A."/>
            <person name="Seo E."/>
            <person name="Choi J."/>
            <person name="Cheong K."/>
            <person name="Kim K.T."/>
            <person name="Jung K."/>
            <person name="Lee G.W."/>
            <person name="Oh S.K."/>
            <person name="Bae C."/>
            <person name="Kim S.B."/>
            <person name="Lee H.Y."/>
            <person name="Kim S.Y."/>
            <person name="Kim M.S."/>
            <person name="Kang B.C."/>
            <person name="Jo Y.D."/>
            <person name="Yang H.B."/>
            <person name="Jeong H.J."/>
            <person name="Kang W.H."/>
            <person name="Kwon J.K."/>
            <person name="Shin C."/>
            <person name="Lim J.Y."/>
            <person name="Park J.H."/>
            <person name="Huh J.H."/>
            <person name="Kim J.S."/>
            <person name="Kim B.D."/>
            <person name="Cohen O."/>
            <person name="Paran I."/>
            <person name="Suh M.C."/>
            <person name="Lee S.B."/>
            <person name="Kim Y.K."/>
            <person name="Shin Y."/>
            <person name="Noh S.J."/>
            <person name="Park J."/>
            <person name="Seo Y.S."/>
            <person name="Kwon S.Y."/>
            <person name="Kim H.A."/>
            <person name="Park J.M."/>
            <person name="Kim H.J."/>
            <person name="Choi S.B."/>
            <person name="Bosland P.W."/>
            <person name="Reeves G."/>
            <person name="Jo S.H."/>
            <person name="Lee B.W."/>
            <person name="Cho H.T."/>
            <person name="Choi H.S."/>
            <person name="Lee M.S."/>
            <person name="Yu Y."/>
            <person name="Do Choi Y."/>
            <person name="Park B.S."/>
            <person name="van Deynze A."/>
            <person name="Ashrafi H."/>
            <person name="Hill T."/>
            <person name="Kim W.T."/>
            <person name="Pai H.S."/>
            <person name="Ahn H.K."/>
            <person name="Yeam I."/>
            <person name="Giovannoni J.J."/>
            <person name="Rose J.K."/>
            <person name="Sorensen I."/>
            <person name="Lee S.J."/>
            <person name="Kim R.W."/>
            <person name="Choi I.Y."/>
            <person name="Choi B.S."/>
            <person name="Lim J.S."/>
            <person name="Lee Y.H."/>
            <person name="Choi D."/>
        </authorList>
    </citation>
    <scope>NUCLEOTIDE SEQUENCE [LARGE SCALE GENOMIC DNA]</scope>
    <source>
        <strain evidence="4">cv. CM334</strain>
    </source>
</reference>
<comment type="domain">
    <text evidence="1">The PHD-type zinc finger mediates the binding to H3K4me3.</text>
</comment>
<dbReference type="GO" id="GO:0000976">
    <property type="term" value="F:transcription cis-regulatory region binding"/>
    <property type="evidence" value="ECO:0000318"/>
    <property type="project" value="GO_Central"/>
</dbReference>
<dbReference type="SMR" id="A0A2G2ZM98"/>
<keyword evidence="1" id="KW-0479">Metal-binding</keyword>
<keyword evidence="1" id="KW-0539">Nucleus</keyword>
<gene>
    <name evidence="3" type="ORF">T459_11552</name>
</gene>
<feature type="domain" description="Alfin N-terminal" evidence="2">
    <location>
        <begin position="12"/>
        <end position="112"/>
    </location>
</feature>
<keyword evidence="4" id="KW-1185">Reference proteome</keyword>
<dbReference type="Proteomes" id="UP000222542">
    <property type="component" value="Unassembled WGS sequence"/>
</dbReference>
<comment type="caution">
    <text evidence="3">The sequence shown here is derived from an EMBL/GenBank/DDBJ whole genome shotgun (WGS) entry which is preliminary data.</text>
</comment>
<evidence type="ECO:0000313" key="4">
    <source>
        <dbReference type="Proteomes" id="UP000222542"/>
    </source>
</evidence>
<dbReference type="GO" id="GO:0006325">
    <property type="term" value="P:chromatin organization"/>
    <property type="evidence" value="ECO:0007669"/>
    <property type="project" value="UniProtKB-UniRule"/>
</dbReference>
<dbReference type="PANTHER" id="PTHR12321">
    <property type="entry name" value="CPG BINDING PROTEIN"/>
    <property type="match status" value="1"/>
</dbReference>
<protein>
    <recommendedName>
        <fullName evidence="1">PHD finger protein ALFIN-LIKE</fullName>
    </recommendedName>
</protein>
<dbReference type="EMBL" id="AYRZ02000004">
    <property type="protein sequence ID" value="PHT83109.1"/>
    <property type="molecule type" value="Genomic_DNA"/>
</dbReference>
<dbReference type="InterPro" id="IPR021998">
    <property type="entry name" value="Alfin_N"/>
</dbReference>
<dbReference type="AlphaFoldDB" id="A0A2G2ZM98"/>
<keyword evidence="1" id="KW-0805">Transcription regulation</keyword>
<comment type="subcellular location">
    <subcellularLocation>
        <location evidence="1">Nucleus</location>
    </subcellularLocation>
</comment>
<evidence type="ECO:0000256" key="1">
    <source>
        <dbReference type="RuleBase" id="RU369089"/>
    </source>
</evidence>
<dbReference type="InterPro" id="IPR045104">
    <property type="entry name" value="Alfin"/>
</dbReference>
<accession>A0A2G2ZM98</accession>
<reference evidence="3 4" key="2">
    <citation type="journal article" date="2017" name="Genome Biol.">
        <title>New reference genome sequences of hot pepper reveal the massive evolution of plant disease-resistance genes by retroduplication.</title>
        <authorList>
            <person name="Kim S."/>
            <person name="Park J."/>
            <person name="Yeom S.I."/>
            <person name="Kim Y.M."/>
            <person name="Seo E."/>
            <person name="Kim K.T."/>
            <person name="Kim M.S."/>
            <person name="Lee J.M."/>
            <person name="Cheong K."/>
            <person name="Shin H.S."/>
            <person name="Kim S.B."/>
            <person name="Han K."/>
            <person name="Lee J."/>
            <person name="Park M."/>
            <person name="Lee H.A."/>
            <person name="Lee H.Y."/>
            <person name="Lee Y."/>
            <person name="Oh S."/>
            <person name="Lee J.H."/>
            <person name="Choi E."/>
            <person name="Choi E."/>
            <person name="Lee S.E."/>
            <person name="Jeon J."/>
            <person name="Kim H."/>
            <person name="Choi G."/>
            <person name="Song H."/>
            <person name="Lee J."/>
            <person name="Lee S.C."/>
            <person name="Kwon J.K."/>
            <person name="Lee H.Y."/>
            <person name="Koo N."/>
            <person name="Hong Y."/>
            <person name="Kim R.W."/>
            <person name="Kang W.H."/>
            <person name="Huh J.H."/>
            <person name="Kang B.C."/>
            <person name="Yang T.J."/>
            <person name="Lee Y.H."/>
            <person name="Bennetzen J.L."/>
            <person name="Choi D."/>
        </authorList>
    </citation>
    <scope>NUCLEOTIDE SEQUENCE [LARGE SCALE GENOMIC DNA]</scope>
    <source>
        <strain evidence="4">cv. CM334</strain>
    </source>
</reference>
<dbReference type="Pfam" id="PF12165">
    <property type="entry name" value="Alfin"/>
    <property type="match status" value="1"/>
</dbReference>